<protein>
    <recommendedName>
        <fullName evidence="4">Excreted virulence factor EspC (Type VII ESX diderm)</fullName>
    </recommendedName>
</protein>
<dbReference type="RefSeq" id="WP_145908846.1">
    <property type="nucleotide sequence ID" value="NZ_BAAAMZ010000033.1"/>
</dbReference>
<dbReference type="EMBL" id="VIWT01000002">
    <property type="protein sequence ID" value="TWF91230.1"/>
    <property type="molecule type" value="Genomic_DNA"/>
</dbReference>
<name>A0A561TVU1_9ACTN</name>
<sequence>MPTPPLPDVPGPTGGYRNAPTADPPYAGPPLPAVPALDGTLVVDFALVGRAATDAGKAADTMAGAWAALSSAALFGAAPWGDDPALGQGFDQVFAQPRDDLLKAVQALPDTLRKFADALGAAHGTLKNGDKAAEDLARSFPPPGTGGA</sequence>
<reference evidence="2 3" key="1">
    <citation type="submission" date="2019-06" db="EMBL/GenBank/DDBJ databases">
        <title>Sequencing the genomes of 1000 actinobacteria strains.</title>
        <authorList>
            <person name="Klenk H.-P."/>
        </authorList>
    </citation>
    <scope>NUCLEOTIDE SEQUENCE [LARGE SCALE GENOMIC DNA]</scope>
    <source>
        <strain evidence="2 3">DSM 44826</strain>
    </source>
</reference>
<feature type="region of interest" description="Disordered" evidence="1">
    <location>
        <begin position="1"/>
        <end position="31"/>
    </location>
</feature>
<organism evidence="2 3">
    <name type="scientific">Kitasatospora viridis</name>
    <dbReference type="NCBI Taxonomy" id="281105"/>
    <lineage>
        <taxon>Bacteria</taxon>
        <taxon>Bacillati</taxon>
        <taxon>Actinomycetota</taxon>
        <taxon>Actinomycetes</taxon>
        <taxon>Kitasatosporales</taxon>
        <taxon>Streptomycetaceae</taxon>
        <taxon>Kitasatospora</taxon>
    </lineage>
</organism>
<gene>
    <name evidence="2" type="ORF">FHX73_12342</name>
</gene>
<feature type="compositionally biased region" description="Pro residues" evidence="1">
    <location>
        <begin position="1"/>
        <end position="10"/>
    </location>
</feature>
<dbReference type="AlphaFoldDB" id="A0A561TVU1"/>
<evidence type="ECO:0000313" key="3">
    <source>
        <dbReference type="Proteomes" id="UP000317940"/>
    </source>
</evidence>
<evidence type="ECO:0008006" key="4">
    <source>
        <dbReference type="Google" id="ProtNLM"/>
    </source>
</evidence>
<evidence type="ECO:0000256" key="1">
    <source>
        <dbReference type="SAM" id="MobiDB-lite"/>
    </source>
</evidence>
<feature type="compositionally biased region" description="Pro residues" evidence="1">
    <location>
        <begin position="22"/>
        <end position="31"/>
    </location>
</feature>
<accession>A0A561TVU1</accession>
<keyword evidence="3" id="KW-1185">Reference proteome</keyword>
<dbReference type="OrthoDB" id="5197998at2"/>
<dbReference type="Proteomes" id="UP000317940">
    <property type="component" value="Unassembled WGS sequence"/>
</dbReference>
<comment type="caution">
    <text evidence="2">The sequence shown here is derived from an EMBL/GenBank/DDBJ whole genome shotgun (WGS) entry which is preliminary data.</text>
</comment>
<evidence type="ECO:0000313" key="2">
    <source>
        <dbReference type="EMBL" id="TWF91230.1"/>
    </source>
</evidence>
<proteinExistence type="predicted"/>